<gene>
    <name evidence="1" type="ORF">A2961_00050</name>
</gene>
<dbReference type="SUPFAM" id="SSF48239">
    <property type="entry name" value="Terpenoid cyclases/Protein prenyltransferases"/>
    <property type="match status" value="1"/>
</dbReference>
<accession>A0A1F8BIG8</accession>
<protein>
    <submittedName>
        <fullName evidence="1">Uncharacterized protein</fullName>
    </submittedName>
</protein>
<dbReference type="InterPro" id="IPR008930">
    <property type="entry name" value="Terpenoid_cyclase/PrenylTrfase"/>
</dbReference>
<organism evidence="1 2">
    <name type="scientific">Candidatus Woesebacteria bacterium RIFCSPLOWO2_01_FULL_39_21</name>
    <dbReference type="NCBI Taxonomy" id="1802519"/>
    <lineage>
        <taxon>Bacteria</taxon>
        <taxon>Candidatus Woeseibacteriota</taxon>
    </lineage>
</organism>
<reference evidence="1 2" key="1">
    <citation type="journal article" date="2016" name="Nat. Commun.">
        <title>Thousands of microbial genomes shed light on interconnected biogeochemical processes in an aquifer system.</title>
        <authorList>
            <person name="Anantharaman K."/>
            <person name="Brown C.T."/>
            <person name="Hug L.A."/>
            <person name="Sharon I."/>
            <person name="Castelle C.J."/>
            <person name="Probst A.J."/>
            <person name="Thomas B.C."/>
            <person name="Singh A."/>
            <person name="Wilkins M.J."/>
            <person name="Karaoz U."/>
            <person name="Brodie E.L."/>
            <person name="Williams K.H."/>
            <person name="Hubbard S.S."/>
            <person name="Banfield J.F."/>
        </authorList>
    </citation>
    <scope>NUCLEOTIDE SEQUENCE [LARGE SCALE GENOMIC DNA]</scope>
</reference>
<name>A0A1F8BIG8_9BACT</name>
<dbReference type="EMBL" id="MGHF01000011">
    <property type="protein sequence ID" value="OGM63856.1"/>
    <property type="molecule type" value="Genomic_DNA"/>
</dbReference>
<dbReference type="STRING" id="1802519.A2961_00050"/>
<comment type="caution">
    <text evidence="1">The sequence shown here is derived from an EMBL/GenBank/DDBJ whole genome shotgun (WGS) entry which is preliminary data.</text>
</comment>
<dbReference type="AlphaFoldDB" id="A0A1F8BIG8"/>
<sequence>MKKLTKVSFERAKKWIEENGRPLEKTLIKFHFSEGASQEVIDTLKTFQNPDGGFGNAMEPDLRTPKSSILGTSIALQVLRSLNLKELGSDIVESAIIFILNNYNVEKMSWRIIPPEAENSPHAPWWNQVDREDNFVGFHLNPTAEILGYLYNNKHLVPRKLIGILSLKVLTELKSSKEIEMHDFLCCKRLLESKNLDSSFHQNLILELDRLVDSCVVKDSSKWGGYGLRPLQVVSSPDSPFFGKLQKPVEENLDYEIDIQDASGAWSPTWSWGDSFLNEWEKAKNEWTGIITLEKLVLLNKFGRVEG</sequence>
<evidence type="ECO:0000313" key="2">
    <source>
        <dbReference type="Proteomes" id="UP000177082"/>
    </source>
</evidence>
<dbReference type="Proteomes" id="UP000177082">
    <property type="component" value="Unassembled WGS sequence"/>
</dbReference>
<evidence type="ECO:0000313" key="1">
    <source>
        <dbReference type="EMBL" id="OGM63856.1"/>
    </source>
</evidence>
<proteinExistence type="predicted"/>